<name>A0A241YD37_ACIBA</name>
<evidence type="ECO:0000313" key="3">
    <source>
        <dbReference type="Proteomes" id="UP000439424"/>
    </source>
</evidence>
<comment type="caution">
    <text evidence="2">The sequence shown here is derived from an EMBL/GenBank/DDBJ whole genome shotgun (WGS) entry which is preliminary data.</text>
</comment>
<protein>
    <submittedName>
        <fullName evidence="2">Uncharacterized protein</fullName>
    </submittedName>
</protein>
<evidence type="ECO:0000313" key="2">
    <source>
        <dbReference type="EMBL" id="MVM94118.1"/>
    </source>
</evidence>
<reference evidence="2 3" key="1">
    <citation type="submission" date="2019-11" db="EMBL/GenBank/DDBJ databases">
        <title>Multidrug-resistant Acinetobacter baumannii moving toward extensively drug-resistant over fifteen years in South of Brazil.</title>
        <authorList>
            <person name="Fedrigo N.H."/>
            <person name="Cerdeira L."/>
            <person name="Fuga B."/>
            <person name="Marini P.V.B."/>
            <person name="Shinohara D.R."/>
            <person name="Carrara-Marroni F.E."/>
            <person name="Lincopan N."/>
            <person name="Tognim M.C.B."/>
        </authorList>
    </citation>
    <scope>NUCLEOTIDE SEQUENCE [LARGE SCALE GENOMIC DNA]</scope>
    <source>
        <strain evidence="2 3">Ac576</strain>
    </source>
</reference>
<dbReference type="RefSeq" id="WP_001984758.1">
    <property type="nucleotide sequence ID" value="NZ_BBTN01000032.1"/>
</dbReference>
<gene>
    <name evidence="2" type="ORF">GNY86_21540</name>
</gene>
<dbReference type="Proteomes" id="UP000439424">
    <property type="component" value="Unassembled WGS sequence"/>
</dbReference>
<accession>A0A241YD37</accession>
<feature type="coiled-coil region" evidence="1">
    <location>
        <begin position="33"/>
        <end position="60"/>
    </location>
</feature>
<keyword evidence="1" id="KW-0175">Coiled coil</keyword>
<dbReference type="AlphaFoldDB" id="A0A241YD37"/>
<evidence type="ECO:0000256" key="1">
    <source>
        <dbReference type="SAM" id="Coils"/>
    </source>
</evidence>
<proteinExistence type="predicted"/>
<dbReference type="EMBL" id="WPIP01000480">
    <property type="protein sequence ID" value="MVM94118.1"/>
    <property type="molecule type" value="Genomic_DNA"/>
</dbReference>
<organism evidence="2 3">
    <name type="scientific">Acinetobacter baumannii</name>
    <dbReference type="NCBI Taxonomy" id="470"/>
    <lineage>
        <taxon>Bacteria</taxon>
        <taxon>Pseudomonadati</taxon>
        <taxon>Pseudomonadota</taxon>
        <taxon>Gammaproteobacteria</taxon>
        <taxon>Moraxellales</taxon>
        <taxon>Moraxellaceae</taxon>
        <taxon>Acinetobacter</taxon>
        <taxon>Acinetobacter calcoaceticus/baumannii complex</taxon>
    </lineage>
</organism>
<dbReference type="GeneID" id="92894605"/>
<sequence>MDTIEAKKNLEIYKRNLSRLENYNHLFSSHTFKTECQREVNTLRTRIENLENAFDKEAKRNKSVTMR</sequence>